<feature type="region of interest" description="Disordered" evidence="1">
    <location>
        <begin position="113"/>
        <end position="136"/>
    </location>
</feature>
<reference evidence="2 3" key="1">
    <citation type="submission" date="2024-04" db="EMBL/GenBank/DDBJ databases">
        <authorList>
            <person name="Fracassetti M."/>
        </authorList>
    </citation>
    <scope>NUCLEOTIDE SEQUENCE [LARGE SCALE GENOMIC DNA]</scope>
</reference>
<evidence type="ECO:0000313" key="2">
    <source>
        <dbReference type="EMBL" id="CAL1382665.1"/>
    </source>
</evidence>
<gene>
    <name evidence="2" type="ORF">LTRI10_LOCUS23980</name>
</gene>
<accession>A0AAV2E9V4</accession>
<dbReference type="EMBL" id="OZ034817">
    <property type="protein sequence ID" value="CAL1382665.1"/>
    <property type="molecule type" value="Genomic_DNA"/>
</dbReference>
<name>A0AAV2E9V4_9ROSI</name>
<evidence type="ECO:0000313" key="3">
    <source>
        <dbReference type="Proteomes" id="UP001497516"/>
    </source>
</evidence>
<proteinExistence type="predicted"/>
<organism evidence="2 3">
    <name type="scientific">Linum trigynum</name>
    <dbReference type="NCBI Taxonomy" id="586398"/>
    <lineage>
        <taxon>Eukaryota</taxon>
        <taxon>Viridiplantae</taxon>
        <taxon>Streptophyta</taxon>
        <taxon>Embryophyta</taxon>
        <taxon>Tracheophyta</taxon>
        <taxon>Spermatophyta</taxon>
        <taxon>Magnoliopsida</taxon>
        <taxon>eudicotyledons</taxon>
        <taxon>Gunneridae</taxon>
        <taxon>Pentapetalae</taxon>
        <taxon>rosids</taxon>
        <taxon>fabids</taxon>
        <taxon>Malpighiales</taxon>
        <taxon>Linaceae</taxon>
        <taxon>Linum</taxon>
    </lineage>
</organism>
<evidence type="ECO:0000256" key="1">
    <source>
        <dbReference type="SAM" id="MobiDB-lite"/>
    </source>
</evidence>
<dbReference type="Proteomes" id="UP001497516">
    <property type="component" value="Chromosome 4"/>
</dbReference>
<protein>
    <submittedName>
        <fullName evidence="2">Uncharacterized protein</fullName>
    </submittedName>
</protein>
<dbReference type="AlphaFoldDB" id="A0AAV2E9V4"/>
<keyword evidence="3" id="KW-1185">Reference proteome</keyword>
<sequence length="136" mass="15687">MWAKHGQCEAVIAAAWSEGGGADVMVKLNNCKEKLGLWSLSTFPNFSKQKERINKAMRALERAPKSDTNLLESTKMAEELEELEEREEDYWKQRSRADWLSVGDKNTQFFHKKSLGKKEEEHHSANCNYTDSEESF</sequence>